<proteinExistence type="predicted"/>
<dbReference type="AlphaFoldDB" id="X0Y8M9"/>
<accession>X0Y8M9</accession>
<gene>
    <name evidence="2" type="ORF">S01H1_79408</name>
</gene>
<reference evidence="2" key="1">
    <citation type="journal article" date="2014" name="Front. Microbiol.">
        <title>High frequency of phylogenetically diverse reductive dehalogenase-homologous genes in deep subseafloor sedimentary metagenomes.</title>
        <authorList>
            <person name="Kawai M."/>
            <person name="Futagami T."/>
            <person name="Toyoda A."/>
            <person name="Takaki Y."/>
            <person name="Nishi S."/>
            <person name="Hori S."/>
            <person name="Arai W."/>
            <person name="Tsubouchi T."/>
            <person name="Morono Y."/>
            <person name="Uchiyama I."/>
            <person name="Ito T."/>
            <person name="Fujiyama A."/>
            <person name="Inagaki F."/>
            <person name="Takami H."/>
        </authorList>
    </citation>
    <scope>NUCLEOTIDE SEQUENCE</scope>
    <source>
        <strain evidence="2">Expedition CK06-06</strain>
    </source>
</reference>
<keyword evidence="1" id="KW-1133">Transmembrane helix</keyword>
<name>X0Y8M9_9ZZZZ</name>
<evidence type="ECO:0000256" key="1">
    <source>
        <dbReference type="SAM" id="Phobius"/>
    </source>
</evidence>
<dbReference type="EMBL" id="BARS01053527">
    <property type="protein sequence ID" value="GAG52145.1"/>
    <property type="molecule type" value="Genomic_DNA"/>
</dbReference>
<keyword evidence="1" id="KW-0472">Membrane</keyword>
<keyword evidence="1" id="KW-0812">Transmembrane</keyword>
<evidence type="ECO:0008006" key="3">
    <source>
        <dbReference type="Google" id="ProtNLM"/>
    </source>
</evidence>
<feature type="transmembrane region" description="Helical" evidence="1">
    <location>
        <begin position="35"/>
        <end position="57"/>
    </location>
</feature>
<comment type="caution">
    <text evidence="2">The sequence shown here is derived from an EMBL/GenBank/DDBJ whole genome shotgun (WGS) entry which is preliminary data.</text>
</comment>
<evidence type="ECO:0000313" key="2">
    <source>
        <dbReference type="EMBL" id="GAG52145.1"/>
    </source>
</evidence>
<protein>
    <recommendedName>
        <fullName evidence="3">DUF4349 domain-containing protein</fullName>
    </recommendedName>
</protein>
<sequence length="77" mass="8113">MALVAEEPSEPGWSQQVWEDAWETSEEALQAMGTAAIVGGVVLAWLAVPALAITIGWRLFGSRRERKGEAGGTGTSA</sequence>
<organism evidence="2">
    <name type="scientific">marine sediment metagenome</name>
    <dbReference type="NCBI Taxonomy" id="412755"/>
    <lineage>
        <taxon>unclassified sequences</taxon>
        <taxon>metagenomes</taxon>
        <taxon>ecological metagenomes</taxon>
    </lineage>
</organism>